<organism evidence="2 3">
    <name type="scientific">Candidatus Nitrosocaldus cavascurensis</name>
    <dbReference type="NCBI Taxonomy" id="2058097"/>
    <lineage>
        <taxon>Archaea</taxon>
        <taxon>Nitrososphaerota</taxon>
        <taxon>Nitrososphaeria</taxon>
        <taxon>Candidatus Nitrosocaldales</taxon>
        <taxon>Candidatus Nitrosocaldaceae</taxon>
        <taxon>Candidatus Nitrosocaldus</taxon>
    </lineage>
</organism>
<dbReference type="AlphaFoldDB" id="A0A2K5ARM5"/>
<dbReference type="Gene3D" id="3.20.20.70">
    <property type="entry name" value="Aldolase class I"/>
    <property type="match status" value="1"/>
</dbReference>
<evidence type="ECO:0000256" key="1">
    <source>
        <dbReference type="ARBA" id="ARBA00008116"/>
    </source>
</evidence>
<name>A0A2K5ARM5_9ARCH</name>
<dbReference type="GO" id="GO:0004332">
    <property type="term" value="F:fructose-bisphosphate aldolase activity"/>
    <property type="evidence" value="ECO:0007669"/>
    <property type="project" value="InterPro"/>
</dbReference>
<dbReference type="InterPro" id="IPR013785">
    <property type="entry name" value="Aldolase_TIM"/>
</dbReference>
<keyword evidence="2" id="KW-0456">Lyase</keyword>
<gene>
    <name evidence="2" type="primary">lsrF</name>
    <name evidence="2" type="ORF">NCAV_1110</name>
</gene>
<keyword evidence="3" id="KW-1185">Reference proteome</keyword>
<dbReference type="PANTHER" id="PTHR47916:SF1">
    <property type="entry name" value="3-HYDROXY-5-PHOSPHONOOXYPENTANE-2,4-DIONE THIOLASE"/>
    <property type="match status" value="1"/>
</dbReference>
<dbReference type="SMART" id="SM01133">
    <property type="entry name" value="DeoC"/>
    <property type="match status" value="1"/>
</dbReference>
<evidence type="ECO:0000313" key="3">
    <source>
        <dbReference type="Proteomes" id="UP000236248"/>
    </source>
</evidence>
<sequence>MSMDWGMRNRLSRIFKSDGKTVMLAVDHGYFQGPTTRLENPRRTIEPLLPYADSIMLTRGVLRNCVDARADVPVVLRVSGGVSILKEDLSDEDITTSIEEAIRLNASALALSIFVGEHHEHRTLVNLARLVDEAERYGIPVLAVTAVGREMARDARYLALACRIAAELGARLVKTYYCENFEKVVDSCPVPLVIAGGKKIPERDALQLTYNAVRDGAAGVDMGRNIWQSDHPVAMIRAVRAIVHDNASVDEAWQIFNELKGKEEVVVKQ</sequence>
<dbReference type="InterPro" id="IPR050456">
    <property type="entry name" value="DeoC/FbaB_aldolase"/>
</dbReference>
<reference evidence="3" key="1">
    <citation type="submission" date="2018-01" db="EMBL/GenBank/DDBJ databases">
        <authorList>
            <person name="Kerou L M."/>
        </authorList>
    </citation>
    <scope>NUCLEOTIDE SEQUENCE [LARGE SCALE GENOMIC DNA]</scope>
    <source>
        <strain evidence="3">SCU2</strain>
    </source>
</reference>
<comment type="similarity">
    <text evidence="1">Belongs to the DeoC/FbaB aldolase family.</text>
</comment>
<dbReference type="PANTHER" id="PTHR47916">
    <property type="entry name" value="FRUCTOSE-BISPHOSPHATE ALDOLASE CLASS 1"/>
    <property type="match status" value="1"/>
</dbReference>
<proteinExistence type="inferred from homology"/>
<dbReference type="EC" id="4.1.2.-" evidence="2"/>
<dbReference type="Pfam" id="PF01791">
    <property type="entry name" value="DeoC"/>
    <property type="match status" value="1"/>
</dbReference>
<dbReference type="InterPro" id="IPR041720">
    <property type="entry name" value="FbaB-like"/>
</dbReference>
<dbReference type="KEGG" id="ncv:NCAV_1110"/>
<dbReference type="InterPro" id="IPR002915">
    <property type="entry name" value="DeoC/FbaB/LacD_aldolase"/>
</dbReference>
<dbReference type="NCBIfam" id="NF006081">
    <property type="entry name" value="PRK08227.1"/>
    <property type="match status" value="1"/>
</dbReference>
<dbReference type="EMBL" id="LT981265">
    <property type="protein sequence ID" value="SPC34287.1"/>
    <property type="molecule type" value="Genomic_DNA"/>
</dbReference>
<dbReference type="CDD" id="cd00958">
    <property type="entry name" value="DhnA"/>
    <property type="match status" value="1"/>
</dbReference>
<dbReference type="PIRSF" id="PIRSF038992">
    <property type="entry name" value="Aldolase_Ia"/>
    <property type="match status" value="1"/>
</dbReference>
<evidence type="ECO:0000313" key="2">
    <source>
        <dbReference type="EMBL" id="SPC34287.1"/>
    </source>
</evidence>
<protein>
    <submittedName>
        <fullName evidence="2">Uncharacterized aldolase LsrF</fullName>
        <ecNumber evidence="2">4.1.2.-</ecNumber>
    </submittedName>
</protein>
<accession>A0A2K5ARM5</accession>
<dbReference type="Proteomes" id="UP000236248">
    <property type="component" value="Chromosome NCAV"/>
</dbReference>
<dbReference type="SUPFAM" id="SSF51569">
    <property type="entry name" value="Aldolase"/>
    <property type="match status" value="1"/>
</dbReference>